<feature type="compositionally biased region" description="Basic and acidic residues" evidence="14">
    <location>
        <begin position="73"/>
        <end position="95"/>
    </location>
</feature>
<evidence type="ECO:0000256" key="13">
    <source>
        <dbReference type="ARBA" id="ARBA00025393"/>
    </source>
</evidence>
<gene>
    <name evidence="15" type="ORF">P174DRAFT_268627</name>
</gene>
<evidence type="ECO:0000256" key="9">
    <source>
        <dbReference type="ARBA" id="ARBA00023015"/>
    </source>
</evidence>
<reference evidence="16" key="1">
    <citation type="journal article" date="2018" name="Proc. Natl. Acad. Sci. U.S.A.">
        <title>Linking secondary metabolites to gene clusters through genome sequencing of six diverse Aspergillus species.</title>
        <authorList>
            <person name="Kaerboelling I."/>
            <person name="Vesth T.C."/>
            <person name="Frisvad J.C."/>
            <person name="Nybo J.L."/>
            <person name="Theobald S."/>
            <person name="Kuo A."/>
            <person name="Bowyer P."/>
            <person name="Matsuda Y."/>
            <person name="Mondo S."/>
            <person name="Lyhne E.K."/>
            <person name="Kogle M.E."/>
            <person name="Clum A."/>
            <person name="Lipzen A."/>
            <person name="Salamov A."/>
            <person name="Ngan C.Y."/>
            <person name="Daum C."/>
            <person name="Chiniquy J."/>
            <person name="Barry K."/>
            <person name="LaButti K."/>
            <person name="Haridas S."/>
            <person name="Simmons B.A."/>
            <person name="Magnuson J.K."/>
            <person name="Mortensen U.H."/>
            <person name="Larsen T.O."/>
            <person name="Grigoriev I.V."/>
            <person name="Baker S.E."/>
            <person name="Andersen M.R."/>
        </authorList>
    </citation>
    <scope>NUCLEOTIDE SEQUENCE [LARGE SCALE GENOMIC DNA]</scope>
    <source>
        <strain evidence="16">IBT 16806</strain>
    </source>
</reference>
<evidence type="ECO:0000256" key="6">
    <source>
        <dbReference type="ARBA" id="ARBA00022454"/>
    </source>
</evidence>
<evidence type="ECO:0000256" key="1">
    <source>
        <dbReference type="ARBA" id="ARBA00004123"/>
    </source>
</evidence>
<proteinExistence type="inferred from homology"/>
<feature type="compositionally biased region" description="Acidic residues" evidence="14">
    <location>
        <begin position="96"/>
        <end position="106"/>
    </location>
</feature>
<keyword evidence="8" id="KW-0779">Telomere</keyword>
<evidence type="ECO:0000313" key="15">
    <source>
        <dbReference type="EMBL" id="PKX90648.1"/>
    </source>
</evidence>
<evidence type="ECO:0000256" key="3">
    <source>
        <dbReference type="ARBA" id="ARBA00008529"/>
    </source>
</evidence>
<dbReference type="AlphaFoldDB" id="A0A2I1BZ53"/>
<evidence type="ECO:0000256" key="4">
    <source>
        <dbReference type="ARBA" id="ARBA00011534"/>
    </source>
</evidence>
<evidence type="ECO:0000256" key="11">
    <source>
        <dbReference type="ARBA" id="ARBA00023163"/>
    </source>
</evidence>
<dbReference type="GO" id="GO:0008033">
    <property type="term" value="P:tRNA processing"/>
    <property type="evidence" value="ECO:0007669"/>
    <property type="project" value="UniProtKB-KW"/>
</dbReference>
<sequence length="106" mass="11984">MASNNSSQQVLRAVYESPQPSTRTFEYKLSSPIASSNPSPENTKVKVAYLSELRSLVPKLQDEINVFLTERMEEDKKEAEAQGRQLSAKEAKEEENYGEEVVEEDT</sequence>
<protein>
    <recommendedName>
        <fullName evidence="5">EKC/KEOPS complex subunit GON7</fullName>
    </recommendedName>
</protein>
<keyword evidence="16" id="KW-1185">Reference proteome</keyword>
<dbReference type="EMBL" id="MSZS01000007">
    <property type="protein sequence ID" value="PKX90648.1"/>
    <property type="molecule type" value="Genomic_DNA"/>
</dbReference>
<keyword evidence="12" id="KW-0539">Nucleus</keyword>
<comment type="subcellular location">
    <subcellularLocation>
        <location evidence="2">Chromosome</location>
        <location evidence="2">Telomere</location>
    </subcellularLocation>
    <subcellularLocation>
        <location evidence="1">Nucleus</location>
    </subcellularLocation>
</comment>
<organism evidence="15 16">
    <name type="scientific">Aspergillus novofumigatus (strain IBT 16806)</name>
    <dbReference type="NCBI Taxonomy" id="1392255"/>
    <lineage>
        <taxon>Eukaryota</taxon>
        <taxon>Fungi</taxon>
        <taxon>Dikarya</taxon>
        <taxon>Ascomycota</taxon>
        <taxon>Pezizomycotina</taxon>
        <taxon>Eurotiomycetes</taxon>
        <taxon>Eurotiomycetidae</taxon>
        <taxon>Eurotiales</taxon>
        <taxon>Aspergillaceae</taxon>
        <taxon>Aspergillus</taxon>
        <taxon>Aspergillus subgen. Fumigati</taxon>
    </lineage>
</organism>
<keyword evidence="10" id="KW-0010">Activator</keyword>
<keyword evidence="9" id="KW-0805">Transcription regulation</keyword>
<dbReference type="GO" id="GO:0005634">
    <property type="term" value="C:nucleus"/>
    <property type="evidence" value="ECO:0007669"/>
    <property type="project" value="UniProtKB-SubCell"/>
</dbReference>
<evidence type="ECO:0000256" key="10">
    <source>
        <dbReference type="ARBA" id="ARBA00023159"/>
    </source>
</evidence>
<evidence type="ECO:0000256" key="12">
    <source>
        <dbReference type="ARBA" id="ARBA00023242"/>
    </source>
</evidence>
<accession>A0A2I1BZ53</accession>
<dbReference type="Proteomes" id="UP000234474">
    <property type="component" value="Unassembled WGS sequence"/>
</dbReference>
<dbReference type="RefSeq" id="XP_024679243.1">
    <property type="nucleotide sequence ID" value="XM_024821513.1"/>
</dbReference>
<feature type="region of interest" description="Disordered" evidence="14">
    <location>
        <begin position="73"/>
        <end position="106"/>
    </location>
</feature>
<dbReference type="OMA" id="PFKVAHT"/>
<evidence type="ECO:0000256" key="7">
    <source>
        <dbReference type="ARBA" id="ARBA00022694"/>
    </source>
</evidence>
<dbReference type="InterPro" id="IPR014849">
    <property type="entry name" value="EKC/KEOPS_Gon7"/>
</dbReference>
<dbReference type="Pfam" id="PF08738">
    <property type="entry name" value="Gon7"/>
    <property type="match status" value="1"/>
</dbReference>
<keyword evidence="6" id="KW-0158">Chromosome</keyword>
<dbReference type="VEuPathDB" id="FungiDB:P174DRAFT_268627"/>
<comment type="function">
    <text evidence="13">Component of the EKC/KEOPS complex that is required for the formation of a threonylcarbamoyl group on adenosine at position 37 (t(6)A37) in tRNAs that read codons beginning with adenine. The complex is probably involved in the transfer of the threonylcarbamoyl moiety of threonylcarbamoyl-AMP (TC-AMP) to the N6 group of A37. GON7 likely plays a supporting role to the catalytic subunit KAE1 in the complex. The EKC/KEOPS complex also promotes both telomere uncapping and telomere elongation. The complex is required for efficient recruitment of transcriptional coactivators.</text>
</comment>
<evidence type="ECO:0000256" key="2">
    <source>
        <dbReference type="ARBA" id="ARBA00004574"/>
    </source>
</evidence>
<dbReference type="GO" id="GO:0000781">
    <property type="term" value="C:chromosome, telomeric region"/>
    <property type="evidence" value="ECO:0007669"/>
    <property type="project" value="UniProtKB-SubCell"/>
</dbReference>
<comment type="similarity">
    <text evidence="3">Belongs to the GON7 family.</text>
</comment>
<comment type="subunit">
    <text evidence="4">Component of the EKC/KEOPS complex composed of at least BUD32, CGI121, GON7, KAE1 and PCC1; the whole complex dimerizes.</text>
</comment>
<keyword evidence="7" id="KW-0819">tRNA processing</keyword>
<evidence type="ECO:0000313" key="16">
    <source>
        <dbReference type="Proteomes" id="UP000234474"/>
    </source>
</evidence>
<evidence type="ECO:0000256" key="8">
    <source>
        <dbReference type="ARBA" id="ARBA00022895"/>
    </source>
</evidence>
<name>A0A2I1BZ53_ASPN1</name>
<dbReference type="OrthoDB" id="2288868at2759"/>
<evidence type="ECO:0000256" key="5">
    <source>
        <dbReference type="ARBA" id="ARBA00019746"/>
    </source>
</evidence>
<dbReference type="GeneID" id="36528839"/>
<comment type="caution">
    <text evidence="15">The sequence shown here is derived from an EMBL/GenBank/DDBJ whole genome shotgun (WGS) entry which is preliminary data.</text>
</comment>
<evidence type="ECO:0000256" key="14">
    <source>
        <dbReference type="SAM" id="MobiDB-lite"/>
    </source>
</evidence>
<keyword evidence="11" id="KW-0804">Transcription</keyword>